<dbReference type="PROSITE" id="PS50850">
    <property type="entry name" value="MFS"/>
    <property type="match status" value="1"/>
</dbReference>
<dbReference type="Pfam" id="PF06779">
    <property type="entry name" value="MFS_4"/>
    <property type="match status" value="1"/>
</dbReference>
<feature type="transmembrane region" description="Helical" evidence="4">
    <location>
        <begin position="291"/>
        <end position="312"/>
    </location>
</feature>
<feature type="transmembrane region" description="Helical" evidence="4">
    <location>
        <begin position="74"/>
        <end position="92"/>
    </location>
</feature>
<feature type="transmembrane region" description="Helical" evidence="4">
    <location>
        <begin position="12"/>
        <end position="35"/>
    </location>
</feature>
<feature type="transmembrane region" description="Helical" evidence="4">
    <location>
        <begin position="239"/>
        <end position="256"/>
    </location>
</feature>
<keyword evidence="1 4" id="KW-0812">Transmembrane</keyword>
<proteinExistence type="predicted"/>
<dbReference type="STRING" id="573983.B0681_01515"/>
<reference evidence="6 7" key="1">
    <citation type="submission" date="2017-02" db="EMBL/GenBank/DDBJ databases">
        <title>Draft genome sequence of Moraxella porci CCUG 54912T type strain.</title>
        <authorList>
            <person name="Salva-Serra F."/>
            <person name="Engstrom-Jakobsson H."/>
            <person name="Thorell K."/>
            <person name="Jaen-Luchoro D."/>
            <person name="Gonzales-Siles L."/>
            <person name="Karlsson R."/>
            <person name="Yazdan S."/>
            <person name="Boulund F."/>
            <person name="Johnning A."/>
            <person name="Engstrand L."/>
            <person name="Kristiansson E."/>
            <person name="Moore E."/>
        </authorList>
    </citation>
    <scope>NUCLEOTIDE SEQUENCE [LARGE SCALE GENOMIC DNA]</scope>
    <source>
        <strain evidence="6 7">CCUG 54912</strain>
    </source>
</reference>
<evidence type="ECO:0000313" key="6">
    <source>
        <dbReference type="EMBL" id="OOS26830.1"/>
    </source>
</evidence>
<dbReference type="GO" id="GO:0005886">
    <property type="term" value="C:plasma membrane"/>
    <property type="evidence" value="ECO:0007669"/>
    <property type="project" value="TreeGrafter"/>
</dbReference>
<keyword evidence="2 4" id="KW-1133">Transmembrane helix</keyword>
<comment type="caution">
    <text evidence="6">The sequence shown here is derived from an EMBL/GenBank/DDBJ whole genome shotgun (WGS) entry which is preliminary data.</text>
</comment>
<feature type="transmembrane region" description="Helical" evidence="4">
    <location>
        <begin position="47"/>
        <end position="67"/>
    </location>
</feature>
<feature type="transmembrane region" description="Helical" evidence="4">
    <location>
        <begin position="353"/>
        <end position="372"/>
    </location>
</feature>
<feature type="transmembrane region" description="Helical" evidence="4">
    <location>
        <begin position="161"/>
        <end position="182"/>
    </location>
</feature>
<keyword evidence="3 4" id="KW-0472">Membrane</keyword>
<dbReference type="InterPro" id="IPR010645">
    <property type="entry name" value="MFS_4"/>
</dbReference>
<feature type="transmembrane region" description="Helical" evidence="4">
    <location>
        <begin position="268"/>
        <end position="285"/>
    </location>
</feature>
<dbReference type="PANTHER" id="PTHR23537:SF1">
    <property type="entry name" value="SUGAR TRANSPORTER"/>
    <property type="match status" value="1"/>
</dbReference>
<protein>
    <recommendedName>
        <fullName evidence="5">Major facilitator superfamily (MFS) profile domain-containing protein</fullName>
    </recommendedName>
</protein>
<evidence type="ECO:0000256" key="3">
    <source>
        <dbReference type="ARBA" id="ARBA00023136"/>
    </source>
</evidence>
<keyword evidence="7" id="KW-1185">Reference proteome</keyword>
<feature type="domain" description="Major facilitator superfamily (MFS) profile" evidence="5">
    <location>
        <begin position="191"/>
        <end position="375"/>
    </location>
</feature>
<evidence type="ECO:0000256" key="2">
    <source>
        <dbReference type="ARBA" id="ARBA00022989"/>
    </source>
</evidence>
<feature type="transmembrane region" description="Helical" evidence="4">
    <location>
        <begin position="208"/>
        <end position="233"/>
    </location>
</feature>
<feature type="transmembrane region" description="Helical" evidence="4">
    <location>
        <begin position="98"/>
        <end position="123"/>
    </location>
</feature>
<evidence type="ECO:0000259" key="5">
    <source>
        <dbReference type="PROSITE" id="PS50850"/>
    </source>
</evidence>
<evidence type="ECO:0000256" key="1">
    <source>
        <dbReference type="ARBA" id="ARBA00022692"/>
    </source>
</evidence>
<feature type="transmembrane region" description="Helical" evidence="4">
    <location>
        <begin position="130"/>
        <end position="149"/>
    </location>
</feature>
<organism evidence="6 7">
    <name type="scientific">Moraxella porci DSM 25326</name>
    <dbReference type="NCBI Taxonomy" id="573983"/>
    <lineage>
        <taxon>Bacteria</taxon>
        <taxon>Pseudomonadati</taxon>
        <taxon>Pseudomonadota</taxon>
        <taxon>Gammaproteobacteria</taxon>
        <taxon>Moraxellales</taxon>
        <taxon>Moraxellaceae</taxon>
        <taxon>Moraxella</taxon>
    </lineage>
</organism>
<dbReference type="Gene3D" id="1.20.1250.20">
    <property type="entry name" value="MFS general substrate transporter like domains"/>
    <property type="match status" value="1"/>
</dbReference>
<dbReference type="Proteomes" id="UP000190683">
    <property type="component" value="Unassembled WGS sequence"/>
</dbReference>
<accession>A0A1T0CWU6</accession>
<dbReference type="InterPro" id="IPR036259">
    <property type="entry name" value="MFS_trans_sf"/>
</dbReference>
<sequence length="375" mass="39907">MAMRSTLKNGLEAALMLAVVMGFGRFAYTALYPYMVNEQILGIEQGSWAAAANYLGYLIGAIGAIRIKLNQAHQWALVALLGTVITLGALYLTDSGVLIIGIRLLAGVFSAVGIVATSIWLLGQRQKLNAAPIMYAGVGLGIAASAQLVSMMSERWLSPQIWLLLALVALAATALVIHGLFFEQNQDSPVSASVAATSSRLDAQALPVLYGLAGFGYIITATYLPLLITLAVANADIEFVWTAFGLSVIPSCFIWYQICQRLGTRMSLVLNMLMQAIGVILPVVAPYTMGYMLSALLVGGGFMGTVTLVMPIAKQLTAKTGKNLIAIATVAYSIGQILGPIVSAQMYRWTQGFEMSLVLAMIALLMGAMIAWQKG</sequence>
<dbReference type="InterPro" id="IPR020846">
    <property type="entry name" value="MFS_dom"/>
</dbReference>
<dbReference type="EMBL" id="MUYV01000001">
    <property type="protein sequence ID" value="OOS26830.1"/>
    <property type="molecule type" value="Genomic_DNA"/>
</dbReference>
<evidence type="ECO:0000256" key="4">
    <source>
        <dbReference type="SAM" id="Phobius"/>
    </source>
</evidence>
<feature type="transmembrane region" description="Helical" evidence="4">
    <location>
        <begin position="324"/>
        <end position="347"/>
    </location>
</feature>
<dbReference type="GO" id="GO:0022857">
    <property type="term" value="F:transmembrane transporter activity"/>
    <property type="evidence" value="ECO:0007669"/>
    <property type="project" value="InterPro"/>
</dbReference>
<gene>
    <name evidence="6" type="ORF">B0681_01515</name>
</gene>
<dbReference type="AlphaFoldDB" id="A0A1T0CWU6"/>
<dbReference type="SUPFAM" id="SSF103473">
    <property type="entry name" value="MFS general substrate transporter"/>
    <property type="match status" value="1"/>
</dbReference>
<name>A0A1T0CWU6_9GAMM</name>
<dbReference type="PANTHER" id="PTHR23537">
    <property type="match status" value="1"/>
</dbReference>
<evidence type="ECO:0000313" key="7">
    <source>
        <dbReference type="Proteomes" id="UP000190683"/>
    </source>
</evidence>